<dbReference type="GO" id="GO:0003950">
    <property type="term" value="F:NAD+ poly-ADP-ribosyltransferase activity"/>
    <property type="evidence" value="ECO:0007669"/>
    <property type="project" value="UniProtKB-EC"/>
</dbReference>
<reference evidence="7" key="1">
    <citation type="journal article" date="2020" name="Fungal Divers.">
        <title>Resolving the Mortierellaceae phylogeny through synthesis of multi-gene phylogenetics and phylogenomics.</title>
        <authorList>
            <person name="Vandepol N."/>
            <person name="Liber J."/>
            <person name="Desiro A."/>
            <person name="Na H."/>
            <person name="Kennedy M."/>
            <person name="Barry K."/>
            <person name="Grigoriev I.V."/>
            <person name="Miller A.N."/>
            <person name="O'Donnell K."/>
            <person name="Stajich J.E."/>
            <person name="Bonito G."/>
        </authorList>
    </citation>
    <scope>NUCLEOTIDE SEQUENCE</scope>
    <source>
        <strain evidence="7">MES-2147</strain>
    </source>
</reference>
<dbReference type="PANTHER" id="PTHR10459">
    <property type="entry name" value="DNA LIGASE"/>
    <property type="match status" value="1"/>
</dbReference>
<gene>
    <name evidence="7" type="ORF">BGZ65_005926</name>
</gene>
<keyword evidence="3" id="KW-0808">Transferase</keyword>
<feature type="region of interest" description="Disordered" evidence="6">
    <location>
        <begin position="1034"/>
        <end position="1067"/>
    </location>
</feature>
<dbReference type="InterPro" id="IPR036930">
    <property type="entry name" value="WGR_dom_sf"/>
</dbReference>
<keyword evidence="8" id="KW-1185">Reference proteome</keyword>
<protein>
    <recommendedName>
        <fullName evidence="1">NAD(+) ADP-ribosyltransferase</fullName>
        <ecNumber evidence="1">2.4.2.30</ecNumber>
    </recommendedName>
</protein>
<evidence type="ECO:0000256" key="6">
    <source>
        <dbReference type="SAM" id="MobiDB-lite"/>
    </source>
</evidence>
<dbReference type="EMBL" id="JAAAHW010010198">
    <property type="protein sequence ID" value="KAF9929156.1"/>
    <property type="molecule type" value="Genomic_DNA"/>
</dbReference>
<dbReference type="GO" id="GO:0005730">
    <property type="term" value="C:nucleolus"/>
    <property type="evidence" value="ECO:0007669"/>
    <property type="project" value="TreeGrafter"/>
</dbReference>
<dbReference type="EC" id="2.4.2.30" evidence="1"/>
<dbReference type="GO" id="GO:0006302">
    <property type="term" value="P:double-strand break repair"/>
    <property type="evidence" value="ECO:0007669"/>
    <property type="project" value="TreeGrafter"/>
</dbReference>
<comment type="caution">
    <text evidence="7">The sequence shown here is derived from an EMBL/GenBank/DDBJ whole genome shotgun (WGS) entry which is preliminary data.</text>
</comment>
<proteinExistence type="predicted"/>
<dbReference type="PANTHER" id="PTHR10459:SF60">
    <property type="entry name" value="POLY [ADP-RIBOSE] POLYMERASE 2"/>
    <property type="match status" value="1"/>
</dbReference>
<dbReference type="GO" id="GO:0070212">
    <property type="term" value="P:protein poly-ADP-ribosylation"/>
    <property type="evidence" value="ECO:0007669"/>
    <property type="project" value="TreeGrafter"/>
</dbReference>
<dbReference type="AlphaFoldDB" id="A0A9P6IJM8"/>
<evidence type="ECO:0000256" key="1">
    <source>
        <dbReference type="ARBA" id="ARBA00012020"/>
    </source>
</evidence>
<organism evidence="7 8">
    <name type="scientific">Modicella reniformis</name>
    <dbReference type="NCBI Taxonomy" id="1440133"/>
    <lineage>
        <taxon>Eukaryota</taxon>
        <taxon>Fungi</taxon>
        <taxon>Fungi incertae sedis</taxon>
        <taxon>Mucoromycota</taxon>
        <taxon>Mortierellomycotina</taxon>
        <taxon>Mortierellomycetes</taxon>
        <taxon>Mortierellales</taxon>
        <taxon>Mortierellaceae</taxon>
        <taxon>Modicella</taxon>
    </lineage>
</organism>
<keyword evidence="2" id="KW-0328">Glycosyltransferase</keyword>
<accession>A0A9P6IJM8</accession>
<evidence type="ECO:0000256" key="5">
    <source>
        <dbReference type="ARBA" id="ARBA00033987"/>
    </source>
</evidence>
<dbReference type="GO" id="GO:1990404">
    <property type="term" value="F:NAD+-protein mono-ADP-ribosyltransferase activity"/>
    <property type="evidence" value="ECO:0007669"/>
    <property type="project" value="TreeGrafter"/>
</dbReference>
<dbReference type="OrthoDB" id="2426118at2759"/>
<sequence>MERENVTLGETIVITKTTVIEEKVPEVVIIKEEVKVLEPAVTEKTSWFRRALSATEAAAHKVASGAAGAAGAVAHGAESAYDGATDAAKVVAVGTGALALGAGALVVGAAYGAGHAAAGAARKVDGVWKRTAQVLTTRKAHVDEKAPIAKTAYVYYDDHVYDSVLIDKETGHKHVTQLLYDSDKKVYYVYYRWSETEYSLGEPYETVEEAKKAYLITYKDKFDIDWNERETVASKKWTVETKEYVEFETVEEVEEVLDEADVLEIIKREQVKSKSKTTTIEKDDDKKKVVIAVEGIKEKGVVSEPAATKGTSWFRRLTLSTGAAIGAAAQGAKSAAHGVGTVAKGAAAIGVGAVVVGVGAAAGIASGSAHLASGALEKVDGVWKRTVGVLTTHKAHVDDKVPIAKTAVVYFEEGDDNVYDAELVETETGIKHVTQLIYDTDANVYYVYYRYGETDYKLDGPHETVESAKVAFETNYKDKFSVDWKDRNVATCDKYTYEPKTYEEVVVTEYVVEVVEETEVDRILADENVTLVGNTIVSTDAVTTVETVIVKDDKPEVITWVITEDKTTVTAPATGEKKKTSWLGRAVGATGDAARKVGAGVAGVGTTVAHGAEKAYDGVTDVAKGVAIGTGVLAVGTVVGVGLVTSAAVHKVGDVFKHTAKVVTTHQAHVDDKAPIAKTAVVYYDEDTVYDSVVVDSNTGNKHVTQLLYDNEKHVYHVYYRWSDTEYTLSESYETAEDAKKAYLLTYKDKFDIDWTERDVVPSQKWTVEKKEYVEFTTEEEIEEIIEEKEAVAIIKGERETGQVTESEEIVKVITTMQETGVIAQPVVSKETSWFRRLASGAGDVKDGALSQVGGVWKRAVEVVTTRKADVDEKAPIAKTSFVYYDDDVYDSVQIEKTTGVKHISQLLYDDDQKAYFIYIRWSDKDYRLEGPYKTIDEAKRSFLIIYKEWYGIEWSERQTVHSDKWTVETRTYETIEETEVIEETVEDLEVSKVVATGTTLLVGGAIALTGQTIVSTHDDSRIRSVTESTILQERGGAQETTRTHFDNVTRDIGGPGGSGSSSTDKKATATFDVASLPQLDAPINAETGAPMGIYDLRYGTAEALREMPADLRPRPRAWVSLHVGGWQDAPHELQGFMRLDDQTGQRLMEQARDEAQGKSQEATSINNHRLPEIVALFAQKLYGHFGEDLPEELSLERLSQLGPHRR</sequence>
<name>A0A9P6IJM8_9FUNG</name>
<dbReference type="Proteomes" id="UP000749646">
    <property type="component" value="Unassembled WGS sequence"/>
</dbReference>
<evidence type="ECO:0000256" key="4">
    <source>
        <dbReference type="ARBA" id="ARBA00023027"/>
    </source>
</evidence>
<evidence type="ECO:0000256" key="3">
    <source>
        <dbReference type="ARBA" id="ARBA00022679"/>
    </source>
</evidence>
<dbReference type="InterPro" id="IPR050800">
    <property type="entry name" value="ARTD/PARP"/>
</dbReference>
<evidence type="ECO:0000313" key="7">
    <source>
        <dbReference type="EMBL" id="KAF9929156.1"/>
    </source>
</evidence>
<comment type="catalytic activity">
    <reaction evidence="5">
        <text>NAD(+) + (ADP-D-ribosyl)n-acceptor = nicotinamide + (ADP-D-ribosyl)n+1-acceptor + H(+).</text>
        <dbReference type="EC" id="2.4.2.30"/>
    </reaction>
</comment>
<evidence type="ECO:0000313" key="8">
    <source>
        <dbReference type="Proteomes" id="UP000749646"/>
    </source>
</evidence>
<evidence type="ECO:0000256" key="2">
    <source>
        <dbReference type="ARBA" id="ARBA00022676"/>
    </source>
</evidence>
<keyword evidence="4" id="KW-0520">NAD</keyword>
<dbReference type="SUPFAM" id="SSF142921">
    <property type="entry name" value="WGR domain-like"/>
    <property type="match status" value="4"/>
</dbReference>